<gene>
    <name evidence="4" type="ORF">THRCLA_02979</name>
</gene>
<dbReference type="InterPro" id="IPR032675">
    <property type="entry name" value="LRR_dom_sf"/>
</dbReference>
<name>A0A1W0A3F0_9STRA</name>
<dbReference type="GO" id="GO:0005096">
    <property type="term" value="F:GTPase activator activity"/>
    <property type="evidence" value="ECO:0007669"/>
    <property type="project" value="UniProtKB-KW"/>
</dbReference>
<dbReference type="InterPro" id="IPR001611">
    <property type="entry name" value="Leu-rich_rpt"/>
</dbReference>
<evidence type="ECO:0000313" key="4">
    <source>
        <dbReference type="EMBL" id="OQS04812.1"/>
    </source>
</evidence>
<dbReference type="GO" id="GO:0006913">
    <property type="term" value="P:nucleocytoplasmic transport"/>
    <property type="evidence" value="ECO:0007669"/>
    <property type="project" value="TreeGrafter"/>
</dbReference>
<accession>A0A1W0A3F0</accession>
<evidence type="ECO:0000256" key="3">
    <source>
        <dbReference type="ARBA" id="ARBA00022737"/>
    </source>
</evidence>
<proteinExistence type="predicted"/>
<reference evidence="4 5" key="1">
    <citation type="journal article" date="2014" name="Genome Biol. Evol.">
        <title>The secreted proteins of Achlya hypogyna and Thraustotheca clavata identify the ancestral oomycete secretome and reveal gene acquisitions by horizontal gene transfer.</title>
        <authorList>
            <person name="Misner I."/>
            <person name="Blouin N."/>
            <person name="Leonard G."/>
            <person name="Richards T.A."/>
            <person name="Lane C.E."/>
        </authorList>
    </citation>
    <scope>NUCLEOTIDE SEQUENCE [LARGE SCALE GENOMIC DNA]</scope>
    <source>
        <strain evidence="4 5">ATCC 34112</strain>
    </source>
</reference>
<organism evidence="4 5">
    <name type="scientific">Thraustotheca clavata</name>
    <dbReference type="NCBI Taxonomy" id="74557"/>
    <lineage>
        <taxon>Eukaryota</taxon>
        <taxon>Sar</taxon>
        <taxon>Stramenopiles</taxon>
        <taxon>Oomycota</taxon>
        <taxon>Saprolegniomycetes</taxon>
        <taxon>Saprolegniales</taxon>
        <taxon>Achlyaceae</taxon>
        <taxon>Thraustotheca</taxon>
    </lineage>
</organism>
<dbReference type="AlphaFoldDB" id="A0A1W0A3F0"/>
<dbReference type="PANTHER" id="PTHR24113:SF12">
    <property type="entry name" value="RAN GTPASE-ACTIVATING PROTEIN 1"/>
    <property type="match status" value="1"/>
</dbReference>
<keyword evidence="2" id="KW-0433">Leucine-rich repeat</keyword>
<dbReference type="GO" id="GO:0005829">
    <property type="term" value="C:cytosol"/>
    <property type="evidence" value="ECO:0007669"/>
    <property type="project" value="TreeGrafter"/>
</dbReference>
<keyword evidence="3" id="KW-0677">Repeat</keyword>
<dbReference type="Gene3D" id="3.80.10.10">
    <property type="entry name" value="Ribonuclease Inhibitor"/>
    <property type="match status" value="1"/>
</dbReference>
<dbReference type="STRING" id="74557.A0A1W0A3F0"/>
<dbReference type="OrthoDB" id="120976at2759"/>
<dbReference type="Pfam" id="PF13516">
    <property type="entry name" value="LRR_6"/>
    <property type="match status" value="1"/>
</dbReference>
<dbReference type="GO" id="GO:0048471">
    <property type="term" value="C:perinuclear region of cytoplasm"/>
    <property type="evidence" value="ECO:0007669"/>
    <property type="project" value="TreeGrafter"/>
</dbReference>
<dbReference type="Proteomes" id="UP000243217">
    <property type="component" value="Unassembled WGS sequence"/>
</dbReference>
<comment type="caution">
    <text evidence="4">The sequence shown here is derived from an EMBL/GenBank/DDBJ whole genome shotgun (WGS) entry which is preliminary data.</text>
</comment>
<keyword evidence="1" id="KW-0343">GTPase activation</keyword>
<dbReference type="EMBL" id="JNBS01000546">
    <property type="protein sequence ID" value="OQS04812.1"/>
    <property type="molecule type" value="Genomic_DNA"/>
</dbReference>
<dbReference type="InterPro" id="IPR027038">
    <property type="entry name" value="RanGap"/>
</dbReference>
<keyword evidence="5" id="KW-1185">Reference proteome</keyword>
<evidence type="ECO:0000256" key="2">
    <source>
        <dbReference type="ARBA" id="ARBA00022614"/>
    </source>
</evidence>
<dbReference type="GO" id="GO:0031267">
    <property type="term" value="F:small GTPase binding"/>
    <property type="evidence" value="ECO:0007669"/>
    <property type="project" value="TreeGrafter"/>
</dbReference>
<dbReference type="PANTHER" id="PTHR24113">
    <property type="entry name" value="RAN GTPASE-ACTIVATING PROTEIN 1"/>
    <property type="match status" value="1"/>
</dbReference>
<evidence type="ECO:0000313" key="5">
    <source>
        <dbReference type="Proteomes" id="UP000243217"/>
    </source>
</evidence>
<evidence type="ECO:0000256" key="1">
    <source>
        <dbReference type="ARBA" id="ARBA00022468"/>
    </source>
</evidence>
<sequence>MNHRIKTIMGTKGCTLLASIEPVDRQLIDGRKKRGSNATDIRLEEAKRLIEEEKRKATTDKLLLFVLDAKAVYRNGGFGLSRGDSCIQRIVALPDSDKTIVDLSNIGLCDDLVASFINYLTTPTCPVLSLNIANTKLVSAQIIRVAKACSVKLEYFQASKLKLSTGQLRLKRVDFRKSGCDHLDLVAIGAFLQARRKASVQVLDLSENPLSGPKGTLFGGIESLSHAFESMQKLQQIFLDDVNLRSDGLLIISTGLQHTPSPVTLLSLSKNSLTINVTNQTCYDGIDALCEVLRSNHTILTLIIAANDLDYNCAAKIGDILRVNDKLQHLDMSENKFGSSGLTHITRALQFNPPLLELNLNNTNINSKAWVEITEALNRNSTLTTLQLMENPPIKEAGWLVLIQALEKNWAIIKFALTKPDSLNMENFEKINNLIAANIALTSVRKSLATFDFAALNPFSQVNFVNKLNAFSEANLCVLLTNQSFVHATMSSAKLSALRYYSSLEMYTPLRRLVWAYDAVHRKDALAGREAEKGDEELWQNQELISLPPITSSLR</sequence>
<dbReference type="GO" id="GO:0005634">
    <property type="term" value="C:nucleus"/>
    <property type="evidence" value="ECO:0007669"/>
    <property type="project" value="TreeGrafter"/>
</dbReference>
<protein>
    <submittedName>
        <fullName evidence="4">Uncharacterized protein</fullName>
    </submittedName>
</protein>
<dbReference type="SMART" id="SM00368">
    <property type="entry name" value="LRR_RI"/>
    <property type="match status" value="4"/>
</dbReference>
<dbReference type="SUPFAM" id="SSF52047">
    <property type="entry name" value="RNI-like"/>
    <property type="match status" value="1"/>
</dbReference>